<feature type="region of interest" description="Disordered" evidence="3">
    <location>
        <begin position="326"/>
        <end position="394"/>
    </location>
</feature>
<reference evidence="6 7" key="1">
    <citation type="submission" date="2020-02" db="EMBL/GenBank/DDBJ databases">
        <authorList>
            <person name="Ma Q."/>
            <person name="Huang Y."/>
            <person name="Song X."/>
            <person name="Pei D."/>
        </authorList>
    </citation>
    <scope>NUCLEOTIDE SEQUENCE [LARGE SCALE GENOMIC DNA]</scope>
    <source>
        <strain evidence="6">Sxm20200214</strain>
        <tissue evidence="6">Leaf</tissue>
    </source>
</reference>
<feature type="domain" description="Ubiquitin-like protease family profile" evidence="4">
    <location>
        <begin position="611"/>
        <end position="729"/>
    </location>
</feature>
<feature type="region of interest" description="Disordered" evidence="3">
    <location>
        <begin position="494"/>
        <end position="564"/>
    </location>
</feature>
<feature type="compositionally biased region" description="Basic residues" evidence="3">
    <location>
        <begin position="376"/>
        <end position="392"/>
    </location>
</feature>
<dbReference type="InterPro" id="IPR003653">
    <property type="entry name" value="Peptidase_C48_C"/>
</dbReference>
<accession>A0A8X7VEL5</accession>
<evidence type="ECO:0000259" key="5">
    <source>
        <dbReference type="Pfam" id="PF09331"/>
    </source>
</evidence>
<evidence type="ECO:0008006" key="8">
    <source>
        <dbReference type="Google" id="ProtNLM"/>
    </source>
</evidence>
<keyword evidence="7" id="KW-1185">Reference proteome</keyword>
<dbReference type="AlphaFoldDB" id="A0A8X7VEL5"/>
<evidence type="ECO:0000259" key="4">
    <source>
        <dbReference type="Pfam" id="PF02902"/>
    </source>
</evidence>
<dbReference type="Pfam" id="PF02902">
    <property type="entry name" value="Peptidase_C48"/>
    <property type="match status" value="1"/>
</dbReference>
<keyword evidence="2" id="KW-0378">Hydrolase</keyword>
<feature type="compositionally biased region" description="Low complexity" evidence="3">
    <location>
        <begin position="432"/>
        <end position="443"/>
    </location>
</feature>
<dbReference type="EMBL" id="JAAMPC010000006">
    <property type="protein sequence ID" value="KAG2309816.1"/>
    <property type="molecule type" value="Genomic_DNA"/>
</dbReference>
<dbReference type="GO" id="GO:0008234">
    <property type="term" value="F:cysteine-type peptidase activity"/>
    <property type="evidence" value="ECO:0007669"/>
    <property type="project" value="InterPro"/>
</dbReference>
<proteinExistence type="predicted"/>
<dbReference type="Gene3D" id="3.40.395.10">
    <property type="entry name" value="Adenoviral Proteinase, Chain A"/>
    <property type="match status" value="1"/>
</dbReference>
<evidence type="ECO:0000256" key="2">
    <source>
        <dbReference type="ARBA" id="ARBA00022801"/>
    </source>
</evidence>
<dbReference type="PANTHER" id="PTHR48449">
    <property type="entry name" value="DUF1985 DOMAIN-CONTAINING PROTEIN"/>
    <property type="match status" value="1"/>
</dbReference>
<evidence type="ECO:0000313" key="6">
    <source>
        <dbReference type="EMBL" id="KAG2309816.1"/>
    </source>
</evidence>
<evidence type="ECO:0000313" key="7">
    <source>
        <dbReference type="Proteomes" id="UP000886595"/>
    </source>
</evidence>
<feature type="compositionally biased region" description="Polar residues" evidence="3">
    <location>
        <begin position="412"/>
        <end position="422"/>
    </location>
</feature>
<feature type="compositionally biased region" description="Pro residues" evidence="3">
    <location>
        <begin position="444"/>
        <end position="462"/>
    </location>
</feature>
<dbReference type="InterPro" id="IPR015410">
    <property type="entry name" value="DUF1985"/>
</dbReference>
<keyword evidence="1" id="KW-0645">Protease</keyword>
<dbReference type="Proteomes" id="UP000886595">
    <property type="component" value="Unassembled WGS sequence"/>
</dbReference>
<dbReference type="PANTHER" id="PTHR48449:SF1">
    <property type="entry name" value="DUF1985 DOMAIN-CONTAINING PROTEIN"/>
    <property type="match status" value="1"/>
</dbReference>
<sequence>MVRYFKRLKAWVPKELNTVKKDPVFAQIFKLFDNGLGFSARVIHSFLCRELVTYKDHELWFVFARRPLRFSLLEFHAVTGLQCDTSLSLKELVDWDDDGGFWSLVIKTNKGVSILELWENHRAAVKKWSNADRIRLVYLCIIVCIVCGRDEKAPIPIKYVKLVMDLEQVRNYPWGVASFDLLCESIAKTRDKLKENPKSYVLDGFTYGLQIWAMEAVPKLGKLCGRKLNKSFKDGPRCVNWMGAAKVSYMELNKLENIFTPKVNIFFSRLLHPLKMFNLARRDEVEDDRIKLLMKMIMSHFDFSGHNWEYEETPVFSFGLDEVATNEGESGNDEVSNDKDGEGGSDEAAGSNEASGSDEEFQTPKGSATIGARDSKGKKRLGSWNGKRKHKQNFAAMEERIEKKMGERFEELQSQLKTSRGDSSVEVEHGDPSASKPAASNPSPNNPAPSKPSPSKPSPSKPSPRRSKRLDVNFSQADDMDEAIGTQGLEGLSQASYVPDFDPSQTNNDKDASDWWTPMTTVRKLRKGGSKQATAAPTSAKWDRWSRGPSKKLQLSDSPMADDGSPQASLYYFTEESWDRFTEWSMNPTALRIGPSVFNLTLAQRIVCAGKWLGNEEMDAMMYIWREKTSLRRWNIDRVAFMNSMFCLQIENEYQKCKADKRGYVVPNLLLAYGRGELPSHGRTNKVWGVDVDRLYFPLFVNVIIGFRIVNMIEKKVEVYDCDRGRNRQYVEVCCYDS</sequence>
<feature type="region of interest" description="Disordered" evidence="3">
    <location>
        <begin position="410"/>
        <end position="482"/>
    </location>
</feature>
<comment type="caution">
    <text evidence="6">The sequence shown here is derived from an EMBL/GenBank/DDBJ whole genome shotgun (WGS) entry which is preliminary data.</text>
</comment>
<dbReference type="OrthoDB" id="1098958at2759"/>
<dbReference type="GO" id="GO:0006508">
    <property type="term" value="P:proteolysis"/>
    <property type="evidence" value="ECO:0007669"/>
    <property type="project" value="UniProtKB-KW"/>
</dbReference>
<organism evidence="6 7">
    <name type="scientific">Brassica carinata</name>
    <name type="common">Ethiopian mustard</name>
    <name type="synonym">Abyssinian cabbage</name>
    <dbReference type="NCBI Taxonomy" id="52824"/>
    <lineage>
        <taxon>Eukaryota</taxon>
        <taxon>Viridiplantae</taxon>
        <taxon>Streptophyta</taxon>
        <taxon>Embryophyta</taxon>
        <taxon>Tracheophyta</taxon>
        <taxon>Spermatophyta</taxon>
        <taxon>Magnoliopsida</taxon>
        <taxon>eudicotyledons</taxon>
        <taxon>Gunneridae</taxon>
        <taxon>Pentapetalae</taxon>
        <taxon>rosids</taxon>
        <taxon>malvids</taxon>
        <taxon>Brassicales</taxon>
        <taxon>Brassicaceae</taxon>
        <taxon>Brassiceae</taxon>
        <taxon>Brassica</taxon>
    </lineage>
</organism>
<evidence type="ECO:0000256" key="1">
    <source>
        <dbReference type="ARBA" id="ARBA00022670"/>
    </source>
</evidence>
<dbReference type="Pfam" id="PF09331">
    <property type="entry name" value="DUF1985"/>
    <property type="match status" value="1"/>
</dbReference>
<feature type="domain" description="DUF1985" evidence="5">
    <location>
        <begin position="47"/>
        <end position="185"/>
    </location>
</feature>
<protein>
    <recommendedName>
        <fullName evidence="8">DUF1985 domain-containing protein</fullName>
    </recommendedName>
</protein>
<evidence type="ECO:0000256" key="3">
    <source>
        <dbReference type="SAM" id="MobiDB-lite"/>
    </source>
</evidence>
<gene>
    <name evidence="6" type="ORF">Bca52824_029564</name>
</gene>
<name>A0A8X7VEL5_BRACI</name>